<feature type="region of interest" description="Disordered" evidence="1">
    <location>
        <begin position="29"/>
        <end position="99"/>
    </location>
</feature>
<organism evidence="2 3">
    <name type="scientific">Ascobolus immersus RN42</name>
    <dbReference type="NCBI Taxonomy" id="1160509"/>
    <lineage>
        <taxon>Eukaryota</taxon>
        <taxon>Fungi</taxon>
        <taxon>Dikarya</taxon>
        <taxon>Ascomycota</taxon>
        <taxon>Pezizomycotina</taxon>
        <taxon>Pezizomycetes</taxon>
        <taxon>Pezizales</taxon>
        <taxon>Ascobolaceae</taxon>
        <taxon>Ascobolus</taxon>
    </lineage>
</organism>
<gene>
    <name evidence="2" type="ORF">BJ508DRAFT_321266</name>
</gene>
<name>A0A3N4IR20_ASCIM</name>
<sequence length="422" mass="46907">MLRIKPALVLASVTRPALSRTRITLASHRLLSTSQPKGEPVTDDNRHASMSQRRAASHTSLPHDFLRPAVGYHHPTPPRLSTSPPSPPADSNGPQEHHPLDVIDKKLKLLETAIKEGDEAALLTVITREFPYTETLRSTPPTARFTRKTIKAIAREGSKMTALVLIVLLKREFKAEDLASAKRGFKALRKTIQKALTPILESGNMRRVNSSEIAEVFYAGIPIERLYNFAPCPIGGSDKVFDNGLDTGVLSNLLGPRRMMWISECGNVRDPNHGMDLNKGDYTTTLGAIREYRCFTESTLPGLLHEFDENHAIKAYGTLLAPYGIVFDEQRRLEQERRHDLIKICIADLLRKVKNANQVEGQEEQRDYLADCSRKMGADIGLAVASTTDAKCFLTADRQFADAFGKLLWAWAGVIIRASCCD</sequence>
<reference evidence="2 3" key="1">
    <citation type="journal article" date="2018" name="Nat. Ecol. Evol.">
        <title>Pezizomycetes genomes reveal the molecular basis of ectomycorrhizal truffle lifestyle.</title>
        <authorList>
            <person name="Murat C."/>
            <person name="Payen T."/>
            <person name="Noel B."/>
            <person name="Kuo A."/>
            <person name="Morin E."/>
            <person name="Chen J."/>
            <person name="Kohler A."/>
            <person name="Krizsan K."/>
            <person name="Balestrini R."/>
            <person name="Da Silva C."/>
            <person name="Montanini B."/>
            <person name="Hainaut M."/>
            <person name="Levati E."/>
            <person name="Barry K.W."/>
            <person name="Belfiori B."/>
            <person name="Cichocki N."/>
            <person name="Clum A."/>
            <person name="Dockter R.B."/>
            <person name="Fauchery L."/>
            <person name="Guy J."/>
            <person name="Iotti M."/>
            <person name="Le Tacon F."/>
            <person name="Lindquist E.A."/>
            <person name="Lipzen A."/>
            <person name="Malagnac F."/>
            <person name="Mello A."/>
            <person name="Molinier V."/>
            <person name="Miyauchi S."/>
            <person name="Poulain J."/>
            <person name="Riccioni C."/>
            <person name="Rubini A."/>
            <person name="Sitrit Y."/>
            <person name="Splivallo R."/>
            <person name="Traeger S."/>
            <person name="Wang M."/>
            <person name="Zifcakova L."/>
            <person name="Wipf D."/>
            <person name="Zambonelli A."/>
            <person name="Paolocci F."/>
            <person name="Nowrousian M."/>
            <person name="Ottonello S."/>
            <person name="Baldrian P."/>
            <person name="Spatafora J.W."/>
            <person name="Henrissat B."/>
            <person name="Nagy L.G."/>
            <person name="Aury J.M."/>
            <person name="Wincker P."/>
            <person name="Grigoriev I.V."/>
            <person name="Bonfante P."/>
            <person name="Martin F.M."/>
        </authorList>
    </citation>
    <scope>NUCLEOTIDE SEQUENCE [LARGE SCALE GENOMIC DNA]</scope>
    <source>
        <strain evidence="2 3">RN42</strain>
    </source>
</reference>
<feature type="compositionally biased region" description="Polar residues" evidence="1">
    <location>
        <begin position="48"/>
        <end position="60"/>
    </location>
</feature>
<accession>A0A3N4IR20</accession>
<keyword evidence="3" id="KW-1185">Reference proteome</keyword>
<dbReference type="Proteomes" id="UP000275078">
    <property type="component" value="Unassembled WGS sequence"/>
</dbReference>
<proteinExistence type="predicted"/>
<evidence type="ECO:0000313" key="2">
    <source>
        <dbReference type="EMBL" id="RPA86670.1"/>
    </source>
</evidence>
<evidence type="ECO:0000256" key="1">
    <source>
        <dbReference type="SAM" id="MobiDB-lite"/>
    </source>
</evidence>
<dbReference type="EMBL" id="ML119648">
    <property type="protein sequence ID" value="RPA86670.1"/>
    <property type="molecule type" value="Genomic_DNA"/>
</dbReference>
<dbReference type="AlphaFoldDB" id="A0A3N4IR20"/>
<evidence type="ECO:0000313" key="3">
    <source>
        <dbReference type="Proteomes" id="UP000275078"/>
    </source>
</evidence>
<protein>
    <submittedName>
        <fullName evidence="2">Uncharacterized protein</fullName>
    </submittedName>
</protein>